<evidence type="ECO:0000256" key="1">
    <source>
        <dbReference type="ARBA" id="ARBA00022448"/>
    </source>
</evidence>
<dbReference type="STRING" id="91360.SAMN05660330_00466"/>
<dbReference type="AlphaFoldDB" id="A0A1H0KEJ9"/>
<keyword evidence="4" id="KW-0249">Electron transport</keyword>
<reference evidence="8 9" key="1">
    <citation type="submission" date="2016-10" db="EMBL/GenBank/DDBJ databases">
        <authorList>
            <person name="de Groot N.N."/>
        </authorList>
    </citation>
    <scope>NUCLEOTIDE SEQUENCE [LARGE SCALE GENOMIC DNA]</scope>
    <source>
        <strain evidence="8 9">DSM 12130</strain>
    </source>
</reference>
<evidence type="ECO:0000256" key="6">
    <source>
        <dbReference type="ARBA" id="ARBA00023014"/>
    </source>
</evidence>
<dbReference type="PROSITE" id="PS51379">
    <property type="entry name" value="4FE4S_FER_2"/>
    <property type="match status" value="3"/>
</dbReference>
<name>A0A1H0KEJ9_9BACT</name>
<evidence type="ECO:0000256" key="5">
    <source>
        <dbReference type="ARBA" id="ARBA00023004"/>
    </source>
</evidence>
<dbReference type="InterPro" id="IPR050294">
    <property type="entry name" value="RnfB_subfamily"/>
</dbReference>
<gene>
    <name evidence="8" type="ORF">SAMN05660330_00466</name>
</gene>
<evidence type="ECO:0000313" key="9">
    <source>
        <dbReference type="Proteomes" id="UP000199073"/>
    </source>
</evidence>
<dbReference type="GO" id="GO:0046872">
    <property type="term" value="F:metal ion binding"/>
    <property type="evidence" value="ECO:0007669"/>
    <property type="project" value="UniProtKB-KW"/>
</dbReference>
<keyword evidence="3" id="KW-0479">Metal-binding</keyword>
<dbReference type="PANTHER" id="PTHR42859:SF10">
    <property type="entry name" value="DIMETHYLSULFOXIDE REDUCTASE CHAIN B"/>
    <property type="match status" value="1"/>
</dbReference>
<proteinExistence type="predicted"/>
<dbReference type="Pfam" id="PF12800">
    <property type="entry name" value="Fer4_4"/>
    <property type="match status" value="1"/>
</dbReference>
<feature type="domain" description="4Fe-4S ferredoxin-type" evidence="7">
    <location>
        <begin position="56"/>
        <end position="87"/>
    </location>
</feature>
<evidence type="ECO:0000256" key="4">
    <source>
        <dbReference type="ARBA" id="ARBA00022982"/>
    </source>
</evidence>
<keyword evidence="6" id="KW-0411">Iron-sulfur</keyword>
<dbReference type="Gene3D" id="3.30.70.20">
    <property type="match status" value="2"/>
</dbReference>
<keyword evidence="9" id="KW-1185">Reference proteome</keyword>
<dbReference type="Proteomes" id="UP000199073">
    <property type="component" value="Unassembled WGS sequence"/>
</dbReference>
<keyword evidence="2" id="KW-0004">4Fe-4S</keyword>
<evidence type="ECO:0000313" key="8">
    <source>
        <dbReference type="EMBL" id="SDO54171.1"/>
    </source>
</evidence>
<dbReference type="EMBL" id="FNJI01000003">
    <property type="protein sequence ID" value="SDO54171.1"/>
    <property type="molecule type" value="Genomic_DNA"/>
</dbReference>
<feature type="domain" description="4Fe-4S ferredoxin-type" evidence="7">
    <location>
        <begin position="89"/>
        <end position="118"/>
    </location>
</feature>
<protein>
    <submittedName>
        <fullName evidence="8">Fe-S-cluster-containing dehydrogenase component</fullName>
    </submittedName>
</protein>
<dbReference type="SUPFAM" id="SSF54862">
    <property type="entry name" value="4Fe-4S ferredoxins"/>
    <property type="match status" value="1"/>
</dbReference>
<accession>A0A1H0KEJ9</accession>
<organism evidence="8 9">
    <name type="scientific">Desulforhopalus singaporensis</name>
    <dbReference type="NCBI Taxonomy" id="91360"/>
    <lineage>
        <taxon>Bacteria</taxon>
        <taxon>Pseudomonadati</taxon>
        <taxon>Thermodesulfobacteriota</taxon>
        <taxon>Desulfobulbia</taxon>
        <taxon>Desulfobulbales</taxon>
        <taxon>Desulfocapsaceae</taxon>
        <taxon>Desulforhopalus</taxon>
    </lineage>
</organism>
<dbReference type="InterPro" id="IPR017900">
    <property type="entry name" value="4Fe4S_Fe_S_CS"/>
</dbReference>
<dbReference type="Pfam" id="PF13247">
    <property type="entry name" value="Fer4_11"/>
    <property type="match status" value="1"/>
</dbReference>
<keyword evidence="1" id="KW-0813">Transport</keyword>
<dbReference type="CDD" id="cd10550">
    <property type="entry name" value="DMSOR_beta_like"/>
    <property type="match status" value="1"/>
</dbReference>
<keyword evidence="5" id="KW-0408">Iron</keyword>
<evidence type="ECO:0000256" key="2">
    <source>
        <dbReference type="ARBA" id="ARBA00022485"/>
    </source>
</evidence>
<feature type="domain" description="4Fe-4S ferredoxin-type" evidence="7">
    <location>
        <begin position="13"/>
        <end position="42"/>
    </location>
</feature>
<evidence type="ECO:0000259" key="7">
    <source>
        <dbReference type="PROSITE" id="PS51379"/>
    </source>
</evidence>
<sequence length="174" mass="18905">MGEVESAVEQEPYVITIDYTRCSGCRVCELACSLSHYQECSSNLSRIRLVEVTVAGVVAAAPTLCQNCCDPPCEKICPTGATRRDPESNLMTVAEELCIGCKGCVHGCPFGATAINPYRDAAFRCDQCGGFPVCVEVCPENVLSYWPLSVVSNRLRRKRKKMSANFSLPAPTVL</sequence>
<dbReference type="GO" id="GO:0051539">
    <property type="term" value="F:4 iron, 4 sulfur cluster binding"/>
    <property type="evidence" value="ECO:0007669"/>
    <property type="project" value="UniProtKB-KW"/>
</dbReference>
<dbReference type="PANTHER" id="PTHR42859">
    <property type="entry name" value="OXIDOREDUCTASE"/>
    <property type="match status" value="1"/>
</dbReference>
<dbReference type="PROSITE" id="PS00198">
    <property type="entry name" value="4FE4S_FER_1"/>
    <property type="match status" value="1"/>
</dbReference>
<dbReference type="InterPro" id="IPR017896">
    <property type="entry name" value="4Fe4S_Fe-S-bd"/>
</dbReference>
<evidence type="ECO:0000256" key="3">
    <source>
        <dbReference type="ARBA" id="ARBA00022723"/>
    </source>
</evidence>
<dbReference type="OrthoDB" id="9789030at2"/>